<organism evidence="1 2">
    <name type="scientific">Forsythia ovata</name>
    <dbReference type="NCBI Taxonomy" id="205694"/>
    <lineage>
        <taxon>Eukaryota</taxon>
        <taxon>Viridiplantae</taxon>
        <taxon>Streptophyta</taxon>
        <taxon>Embryophyta</taxon>
        <taxon>Tracheophyta</taxon>
        <taxon>Spermatophyta</taxon>
        <taxon>Magnoliopsida</taxon>
        <taxon>eudicotyledons</taxon>
        <taxon>Gunneridae</taxon>
        <taxon>Pentapetalae</taxon>
        <taxon>asterids</taxon>
        <taxon>lamiids</taxon>
        <taxon>Lamiales</taxon>
        <taxon>Oleaceae</taxon>
        <taxon>Forsythieae</taxon>
        <taxon>Forsythia</taxon>
    </lineage>
</organism>
<name>A0ABD1T4U9_9LAMI</name>
<dbReference type="EMBL" id="JBFOLJ010000009">
    <property type="protein sequence ID" value="KAL2507635.1"/>
    <property type="molecule type" value="Genomic_DNA"/>
</dbReference>
<gene>
    <name evidence="1" type="ORF">Fot_31282</name>
</gene>
<dbReference type="PANTHER" id="PTHR33509:SF5">
    <property type="entry name" value="PROTEIN SENESCENCE-ASSOCIATED GENE 21, MITOCHONDRIAL"/>
    <property type="match status" value="1"/>
</dbReference>
<comment type="caution">
    <text evidence="1">The sequence shown here is derived from an EMBL/GenBank/DDBJ whole genome shotgun (WGS) entry which is preliminary data.</text>
</comment>
<accession>A0ABD1T4U9</accession>
<dbReference type="Pfam" id="PF03242">
    <property type="entry name" value="LEA_3a"/>
    <property type="match status" value="1"/>
</dbReference>
<dbReference type="PANTHER" id="PTHR33509">
    <property type="entry name" value="LATE EMBRYOGENIS ABUNDANT PROTEIN 2-RELATED"/>
    <property type="match status" value="1"/>
</dbReference>
<sequence>MEVLGEFGTIARERGYAAASQGAAASTLRGGAAPNMMLNKGIDESTETSWVPDPVTGYYRPENRAKEIDAAELRALLLKNATRMSVRSNHFEGGSLCAEVYSRMRGTWEPAEA</sequence>
<dbReference type="Proteomes" id="UP001604277">
    <property type="component" value="Unassembled WGS sequence"/>
</dbReference>
<dbReference type="AlphaFoldDB" id="A0ABD1T4U9"/>
<reference evidence="2" key="1">
    <citation type="submission" date="2024-07" db="EMBL/GenBank/DDBJ databases">
        <title>Two chromosome-level genome assemblies of Korean endemic species Abeliophyllum distichum and Forsythia ovata (Oleaceae).</title>
        <authorList>
            <person name="Jang H."/>
        </authorList>
    </citation>
    <scope>NUCLEOTIDE SEQUENCE [LARGE SCALE GENOMIC DNA]</scope>
</reference>
<evidence type="ECO:0000313" key="1">
    <source>
        <dbReference type="EMBL" id="KAL2507635.1"/>
    </source>
</evidence>
<evidence type="ECO:0000313" key="2">
    <source>
        <dbReference type="Proteomes" id="UP001604277"/>
    </source>
</evidence>
<dbReference type="InterPro" id="IPR004926">
    <property type="entry name" value="LEA_3a"/>
</dbReference>
<proteinExistence type="predicted"/>
<keyword evidence="2" id="KW-1185">Reference proteome</keyword>
<protein>
    <submittedName>
        <fullName evidence="1">Protein senescence-associated protein 21</fullName>
    </submittedName>
</protein>